<dbReference type="FunFam" id="3.40.50.720:FF:000374">
    <property type="entry name" value="3-oxoacyl-(Acyl-carrier-protein) reductase"/>
    <property type="match status" value="1"/>
</dbReference>
<organism evidence="4 5">
    <name type="scientific">Sphingobacterium spiritivorum</name>
    <name type="common">Flavobacterium spiritivorum</name>
    <dbReference type="NCBI Taxonomy" id="258"/>
    <lineage>
        <taxon>Bacteria</taxon>
        <taxon>Pseudomonadati</taxon>
        <taxon>Bacteroidota</taxon>
        <taxon>Sphingobacteriia</taxon>
        <taxon>Sphingobacteriales</taxon>
        <taxon>Sphingobacteriaceae</taxon>
        <taxon>Sphingobacterium</taxon>
    </lineage>
</organism>
<dbReference type="Pfam" id="PF13561">
    <property type="entry name" value="adh_short_C2"/>
    <property type="match status" value="1"/>
</dbReference>
<reference evidence="4 5" key="1">
    <citation type="submission" date="2018-06" db="EMBL/GenBank/DDBJ databases">
        <authorList>
            <consortium name="Pathogen Informatics"/>
            <person name="Doyle S."/>
        </authorList>
    </citation>
    <scope>NUCLEOTIDE SEQUENCE [LARGE SCALE GENOMIC DNA]</scope>
    <source>
        <strain evidence="4 5">NCTC11388</strain>
    </source>
</reference>
<dbReference type="SUPFAM" id="SSF51735">
    <property type="entry name" value="NAD(P)-binding Rossmann-fold domains"/>
    <property type="match status" value="1"/>
</dbReference>
<dbReference type="GO" id="GO:0004316">
    <property type="term" value="F:3-oxoacyl-[acyl-carrier-protein] reductase (NADPH) activity"/>
    <property type="evidence" value="ECO:0007669"/>
    <property type="project" value="UniProtKB-EC"/>
</dbReference>
<dbReference type="PRINTS" id="PR00081">
    <property type="entry name" value="GDHRDH"/>
</dbReference>
<dbReference type="Proteomes" id="UP000254893">
    <property type="component" value="Unassembled WGS sequence"/>
</dbReference>
<proteinExistence type="inferred from homology"/>
<dbReference type="PANTHER" id="PTHR43639:SF1">
    <property type="entry name" value="SHORT-CHAIN DEHYDROGENASE_REDUCTASE FAMILY PROTEIN"/>
    <property type="match status" value="1"/>
</dbReference>
<dbReference type="EC" id="1.1.1.100" evidence="4"/>
<sequence length="253" mass="27415">MNTSKIAIVTGGSRGLGRNAALKIAKNGADLVITYHNNKEKADEVVAEIMEIGRRAVAIQLDTSNVKEFPAFIEKLSVYLNKEYHSPNFDFLINNAGTGGHTSFIDATEEEFDSMVNIHFKGVYFLTQQLLPYLNDGGSIINISSGLARFSHPNTSMYASVKGAIEVVSRILAVELGTRKIRVNTIAPGAIQTDFNGGTVRDNETVNKMVSDLTALGRPGVPDDIGGVIAFLCTEEARWINGQRIEVSGGMHL</sequence>
<keyword evidence="2" id="KW-0521">NADP</keyword>
<evidence type="ECO:0000256" key="2">
    <source>
        <dbReference type="ARBA" id="ARBA00022857"/>
    </source>
</evidence>
<dbReference type="AlphaFoldDB" id="A0A380CD63"/>
<dbReference type="PRINTS" id="PR00080">
    <property type="entry name" value="SDRFAMILY"/>
</dbReference>
<evidence type="ECO:0000313" key="4">
    <source>
        <dbReference type="EMBL" id="SUJ18064.1"/>
    </source>
</evidence>
<dbReference type="InterPro" id="IPR036291">
    <property type="entry name" value="NAD(P)-bd_dom_sf"/>
</dbReference>
<accession>A0A380CD63</accession>
<dbReference type="RefSeq" id="WP_115170492.1">
    <property type="nucleotide sequence ID" value="NZ_UGYW01000002.1"/>
</dbReference>
<dbReference type="EMBL" id="UGYW01000002">
    <property type="protein sequence ID" value="SUJ18064.1"/>
    <property type="molecule type" value="Genomic_DNA"/>
</dbReference>
<dbReference type="InterPro" id="IPR002347">
    <property type="entry name" value="SDR_fam"/>
</dbReference>
<gene>
    <name evidence="4" type="primary">fabG_2</name>
    <name evidence="4" type="ORF">NCTC11388_02732</name>
</gene>
<keyword evidence="3 4" id="KW-0560">Oxidoreductase</keyword>
<dbReference type="PANTHER" id="PTHR43639">
    <property type="entry name" value="OXIDOREDUCTASE, SHORT-CHAIN DEHYDROGENASE/REDUCTASE FAMILY (AFU_ORTHOLOGUE AFUA_5G02870)"/>
    <property type="match status" value="1"/>
</dbReference>
<dbReference type="Gene3D" id="3.40.50.720">
    <property type="entry name" value="NAD(P)-binding Rossmann-like Domain"/>
    <property type="match status" value="1"/>
</dbReference>
<name>A0A380CD63_SPHSI</name>
<protein>
    <submittedName>
        <fullName evidence="4">3-oxoacyl-[acyl-carrier-protein] reductase FabG</fullName>
        <ecNumber evidence="4">1.1.1.100</ecNumber>
    </submittedName>
</protein>
<comment type="similarity">
    <text evidence="1">Belongs to the short-chain dehydrogenases/reductases (SDR) family.</text>
</comment>
<evidence type="ECO:0000256" key="1">
    <source>
        <dbReference type="ARBA" id="ARBA00006484"/>
    </source>
</evidence>
<evidence type="ECO:0000313" key="5">
    <source>
        <dbReference type="Proteomes" id="UP000254893"/>
    </source>
</evidence>
<evidence type="ECO:0000256" key="3">
    <source>
        <dbReference type="ARBA" id="ARBA00023002"/>
    </source>
</evidence>